<evidence type="ECO:0000313" key="2">
    <source>
        <dbReference type="Proteomes" id="UP000245370"/>
    </source>
</evidence>
<dbReference type="PROSITE" id="PS51257">
    <property type="entry name" value="PROKAR_LIPOPROTEIN"/>
    <property type="match status" value="1"/>
</dbReference>
<dbReference type="EMBL" id="QFRJ01000003">
    <property type="protein sequence ID" value="PWH86026.1"/>
    <property type="molecule type" value="Genomic_DNA"/>
</dbReference>
<evidence type="ECO:0000313" key="1">
    <source>
        <dbReference type="EMBL" id="PWH86026.1"/>
    </source>
</evidence>
<dbReference type="OrthoDB" id="1467552at2"/>
<dbReference type="AlphaFoldDB" id="A0A2U2XDZ4"/>
<accession>A0A2U2XDZ4</accession>
<keyword evidence="2" id="KW-1185">Reference proteome</keyword>
<reference evidence="1 2" key="1">
    <citation type="submission" date="2018-05" db="EMBL/GenBank/DDBJ databases">
        <title>Brumimicrobium oceani sp. nov., isolated from coastal sediment.</title>
        <authorList>
            <person name="Kou Y."/>
        </authorList>
    </citation>
    <scope>NUCLEOTIDE SEQUENCE [LARGE SCALE GENOMIC DNA]</scope>
    <source>
        <strain evidence="1 2">C305</strain>
    </source>
</reference>
<protein>
    <submittedName>
        <fullName evidence="1">Uncharacterized protein</fullName>
    </submittedName>
</protein>
<name>A0A2U2XDZ4_9FLAO</name>
<dbReference type="RefSeq" id="WP_109358834.1">
    <property type="nucleotide sequence ID" value="NZ_QFRJ01000003.1"/>
</dbReference>
<dbReference type="Proteomes" id="UP000245370">
    <property type="component" value="Unassembled WGS sequence"/>
</dbReference>
<proteinExistence type="predicted"/>
<gene>
    <name evidence="1" type="ORF">DIT68_05580</name>
</gene>
<comment type="caution">
    <text evidence="1">The sequence shown here is derived from an EMBL/GenBank/DDBJ whole genome shotgun (WGS) entry which is preliminary data.</text>
</comment>
<reference evidence="1 2" key="2">
    <citation type="submission" date="2018-05" db="EMBL/GenBank/DDBJ databases">
        <authorList>
            <person name="Lanie J.A."/>
            <person name="Ng W.-L."/>
            <person name="Kazmierczak K.M."/>
            <person name="Andrzejewski T.M."/>
            <person name="Davidsen T.M."/>
            <person name="Wayne K.J."/>
            <person name="Tettelin H."/>
            <person name="Glass J.I."/>
            <person name="Rusch D."/>
            <person name="Podicherti R."/>
            <person name="Tsui H.-C.T."/>
            <person name="Winkler M.E."/>
        </authorList>
    </citation>
    <scope>NUCLEOTIDE SEQUENCE [LARGE SCALE GENOMIC DNA]</scope>
    <source>
        <strain evidence="1 2">C305</strain>
    </source>
</reference>
<organism evidence="1 2">
    <name type="scientific">Brumimicrobium oceani</name>
    <dbReference type="NCBI Taxonomy" id="2100725"/>
    <lineage>
        <taxon>Bacteria</taxon>
        <taxon>Pseudomonadati</taxon>
        <taxon>Bacteroidota</taxon>
        <taxon>Flavobacteriia</taxon>
        <taxon>Flavobacteriales</taxon>
        <taxon>Crocinitomicaceae</taxon>
        <taxon>Brumimicrobium</taxon>
    </lineage>
</organism>
<sequence>MKNIVLFGILFTLLFSCSTSNVFPKKYLGTYKGNQEAYEVSMNGEPILVPAAEYELLLDNGRLWITSPKQKLEATYEVKLETEMYYNLVVQLETGVVEEWQLWKKGEKLIRKSIAPKPDVIFIAE</sequence>